<feature type="region of interest" description="Disordered" evidence="1">
    <location>
        <begin position="1"/>
        <end position="130"/>
    </location>
</feature>
<evidence type="ECO:0000313" key="2">
    <source>
        <dbReference type="EMBL" id="KAK8935351.1"/>
    </source>
</evidence>
<dbReference type="Proteomes" id="UP001418222">
    <property type="component" value="Unassembled WGS sequence"/>
</dbReference>
<sequence>MLHTGQTIRRSSSTSYTPKLPAAANAHGTSPPAAARPLSPSPVFLTPSSHRLQPRADLPRPHPPTQRSFSRHPSLLNNPRSPPPGCPAGIRRPNNRGHGPALARHPDLLFPGPHGPTPPRRRRGRLGLRL</sequence>
<feature type="compositionally biased region" description="Basic residues" evidence="1">
    <location>
        <begin position="119"/>
        <end position="130"/>
    </location>
</feature>
<proteinExistence type="predicted"/>
<feature type="compositionally biased region" description="Polar residues" evidence="1">
    <location>
        <begin position="1"/>
        <end position="17"/>
    </location>
</feature>
<evidence type="ECO:0000313" key="3">
    <source>
        <dbReference type="Proteomes" id="UP001418222"/>
    </source>
</evidence>
<evidence type="ECO:0000256" key="1">
    <source>
        <dbReference type="SAM" id="MobiDB-lite"/>
    </source>
</evidence>
<dbReference type="AlphaFoldDB" id="A0AAP0BE02"/>
<name>A0AAP0BE02_9ASPA</name>
<accession>A0AAP0BE02</accession>
<protein>
    <submittedName>
        <fullName evidence="2">Uncharacterized protein</fullName>
    </submittedName>
</protein>
<organism evidence="2 3">
    <name type="scientific">Platanthera zijinensis</name>
    <dbReference type="NCBI Taxonomy" id="2320716"/>
    <lineage>
        <taxon>Eukaryota</taxon>
        <taxon>Viridiplantae</taxon>
        <taxon>Streptophyta</taxon>
        <taxon>Embryophyta</taxon>
        <taxon>Tracheophyta</taxon>
        <taxon>Spermatophyta</taxon>
        <taxon>Magnoliopsida</taxon>
        <taxon>Liliopsida</taxon>
        <taxon>Asparagales</taxon>
        <taxon>Orchidaceae</taxon>
        <taxon>Orchidoideae</taxon>
        <taxon>Orchideae</taxon>
        <taxon>Orchidinae</taxon>
        <taxon>Platanthera</taxon>
    </lineage>
</organism>
<keyword evidence="3" id="KW-1185">Reference proteome</keyword>
<comment type="caution">
    <text evidence="2">The sequence shown here is derived from an EMBL/GenBank/DDBJ whole genome shotgun (WGS) entry which is preliminary data.</text>
</comment>
<dbReference type="EMBL" id="JBBWWQ010000011">
    <property type="protein sequence ID" value="KAK8935351.1"/>
    <property type="molecule type" value="Genomic_DNA"/>
</dbReference>
<reference evidence="2 3" key="1">
    <citation type="journal article" date="2022" name="Nat. Plants">
        <title>Genomes of leafy and leafless Platanthera orchids illuminate the evolution of mycoheterotrophy.</title>
        <authorList>
            <person name="Li M.H."/>
            <person name="Liu K.W."/>
            <person name="Li Z."/>
            <person name="Lu H.C."/>
            <person name="Ye Q.L."/>
            <person name="Zhang D."/>
            <person name="Wang J.Y."/>
            <person name="Li Y.F."/>
            <person name="Zhong Z.M."/>
            <person name="Liu X."/>
            <person name="Yu X."/>
            <person name="Liu D.K."/>
            <person name="Tu X.D."/>
            <person name="Liu B."/>
            <person name="Hao Y."/>
            <person name="Liao X.Y."/>
            <person name="Jiang Y.T."/>
            <person name="Sun W.H."/>
            <person name="Chen J."/>
            <person name="Chen Y.Q."/>
            <person name="Ai Y."/>
            <person name="Zhai J.W."/>
            <person name="Wu S.S."/>
            <person name="Zhou Z."/>
            <person name="Hsiao Y.Y."/>
            <person name="Wu W.L."/>
            <person name="Chen Y.Y."/>
            <person name="Lin Y.F."/>
            <person name="Hsu J.L."/>
            <person name="Li C.Y."/>
            <person name="Wang Z.W."/>
            <person name="Zhao X."/>
            <person name="Zhong W.Y."/>
            <person name="Ma X.K."/>
            <person name="Ma L."/>
            <person name="Huang J."/>
            <person name="Chen G.Z."/>
            <person name="Huang M.Z."/>
            <person name="Huang L."/>
            <person name="Peng D.H."/>
            <person name="Luo Y.B."/>
            <person name="Zou S.Q."/>
            <person name="Chen S.P."/>
            <person name="Lan S."/>
            <person name="Tsai W.C."/>
            <person name="Van de Peer Y."/>
            <person name="Liu Z.J."/>
        </authorList>
    </citation>
    <scope>NUCLEOTIDE SEQUENCE [LARGE SCALE GENOMIC DNA]</scope>
    <source>
        <strain evidence="2">Lor287</strain>
    </source>
</reference>
<gene>
    <name evidence="2" type="ORF">KSP39_PZI013904</name>
</gene>
<feature type="compositionally biased region" description="Low complexity" evidence="1">
    <location>
        <begin position="30"/>
        <end position="42"/>
    </location>
</feature>